<dbReference type="EMBL" id="JAWDGP010004109">
    <property type="protein sequence ID" value="KAK3767759.1"/>
    <property type="molecule type" value="Genomic_DNA"/>
</dbReference>
<organism evidence="1 2">
    <name type="scientific">Elysia crispata</name>
    <name type="common">lettuce slug</name>
    <dbReference type="NCBI Taxonomy" id="231223"/>
    <lineage>
        <taxon>Eukaryota</taxon>
        <taxon>Metazoa</taxon>
        <taxon>Spiralia</taxon>
        <taxon>Lophotrochozoa</taxon>
        <taxon>Mollusca</taxon>
        <taxon>Gastropoda</taxon>
        <taxon>Heterobranchia</taxon>
        <taxon>Euthyneura</taxon>
        <taxon>Panpulmonata</taxon>
        <taxon>Sacoglossa</taxon>
        <taxon>Placobranchoidea</taxon>
        <taxon>Plakobranchidae</taxon>
        <taxon>Elysia</taxon>
    </lineage>
</organism>
<reference evidence="1" key="1">
    <citation type="journal article" date="2023" name="G3 (Bethesda)">
        <title>A reference genome for the long-term kleptoplast-retaining sea slug Elysia crispata morphotype clarki.</title>
        <authorList>
            <person name="Eastman K.E."/>
            <person name="Pendleton A.L."/>
            <person name="Shaikh M.A."/>
            <person name="Suttiyut T."/>
            <person name="Ogas R."/>
            <person name="Tomko P."/>
            <person name="Gavelis G."/>
            <person name="Widhalm J.R."/>
            <person name="Wisecaver J.H."/>
        </authorList>
    </citation>
    <scope>NUCLEOTIDE SEQUENCE</scope>
    <source>
        <strain evidence="1">ECLA1</strain>
    </source>
</reference>
<evidence type="ECO:0000313" key="1">
    <source>
        <dbReference type="EMBL" id="KAK3767759.1"/>
    </source>
</evidence>
<sequence>MVISIYDRRATSGNEFTYLPRLGRGVGLKPATSGLEWGALLFWATFASQEDKIRREFTYQVFTFRKTGILSEFKTVFTFLGRSRWEVTLKSWFRFRVNFRPYSHFLGRSRWEVTLKSWFRFRVNVRPYSRFKEDPEGKRPWNFG</sequence>
<proteinExistence type="predicted"/>
<evidence type="ECO:0000313" key="2">
    <source>
        <dbReference type="Proteomes" id="UP001283361"/>
    </source>
</evidence>
<accession>A0AAE1DEI5</accession>
<dbReference type="AlphaFoldDB" id="A0AAE1DEI5"/>
<name>A0AAE1DEI5_9GAST</name>
<keyword evidence="2" id="KW-1185">Reference proteome</keyword>
<gene>
    <name evidence="1" type="ORF">RRG08_052902</name>
</gene>
<dbReference type="Proteomes" id="UP001283361">
    <property type="component" value="Unassembled WGS sequence"/>
</dbReference>
<protein>
    <submittedName>
        <fullName evidence="1">Uncharacterized protein</fullName>
    </submittedName>
</protein>
<comment type="caution">
    <text evidence="1">The sequence shown here is derived from an EMBL/GenBank/DDBJ whole genome shotgun (WGS) entry which is preliminary data.</text>
</comment>